<evidence type="ECO:0000313" key="1">
    <source>
        <dbReference type="EMBL" id="SJM34392.1"/>
    </source>
</evidence>
<dbReference type="Proteomes" id="UP000245698">
    <property type="component" value="Unassembled WGS sequence"/>
</dbReference>
<accession>A0A2P9ATA8</accession>
<keyword evidence="2" id="KW-1185">Reference proteome</keyword>
<sequence length="97" mass="10941">MQPAEGRFQKPRPIRVDRTLPALFAPLGNFQARLSAIQAFAAIGFRTLSVSVIFLDLTEIIAFDAVREWEAARRLRCGFREWAGTGAAFTRKKVRFA</sequence>
<name>A0A2P9ATA8_9HYPH</name>
<organism evidence="1 2">
    <name type="scientific">Mesorhizobium delmotii</name>
    <dbReference type="NCBI Taxonomy" id="1631247"/>
    <lineage>
        <taxon>Bacteria</taxon>
        <taxon>Pseudomonadati</taxon>
        <taxon>Pseudomonadota</taxon>
        <taxon>Alphaproteobacteria</taxon>
        <taxon>Hyphomicrobiales</taxon>
        <taxon>Phyllobacteriaceae</taxon>
        <taxon>Mesorhizobium</taxon>
    </lineage>
</organism>
<proteinExistence type="predicted"/>
<dbReference type="EMBL" id="FUIG01000051">
    <property type="protein sequence ID" value="SJM34392.1"/>
    <property type="molecule type" value="Genomic_DNA"/>
</dbReference>
<protein>
    <submittedName>
        <fullName evidence="1">Uncharacterized protein</fullName>
    </submittedName>
</protein>
<dbReference type="AlphaFoldDB" id="A0A2P9ATA8"/>
<gene>
    <name evidence="1" type="ORF">BQ8482_420042</name>
</gene>
<reference evidence="2" key="1">
    <citation type="submission" date="2016-12" db="EMBL/GenBank/DDBJ databases">
        <authorList>
            <person name="Brunel B."/>
        </authorList>
    </citation>
    <scope>NUCLEOTIDE SEQUENCE [LARGE SCALE GENOMIC DNA]</scope>
</reference>
<evidence type="ECO:0000313" key="2">
    <source>
        <dbReference type="Proteomes" id="UP000245698"/>
    </source>
</evidence>